<name>W0ECC7_9FIRM</name>
<dbReference type="KEGG" id="dmt:DESME_02330"/>
<keyword evidence="3" id="KW-1185">Reference proteome</keyword>
<feature type="transmembrane region" description="Helical" evidence="1">
    <location>
        <begin position="85"/>
        <end position="102"/>
    </location>
</feature>
<organism evidence="2 3">
    <name type="scientific">Desulfitobacterium metallireducens DSM 15288</name>
    <dbReference type="NCBI Taxonomy" id="871968"/>
    <lineage>
        <taxon>Bacteria</taxon>
        <taxon>Bacillati</taxon>
        <taxon>Bacillota</taxon>
        <taxon>Clostridia</taxon>
        <taxon>Eubacteriales</taxon>
        <taxon>Desulfitobacteriaceae</taxon>
        <taxon>Desulfitobacterium</taxon>
    </lineage>
</organism>
<gene>
    <name evidence="2" type="ORF">DESME_02330</name>
</gene>
<feature type="transmembrane region" description="Helical" evidence="1">
    <location>
        <begin position="41"/>
        <end position="65"/>
    </location>
</feature>
<keyword evidence="1" id="KW-1133">Transmembrane helix</keyword>
<evidence type="ECO:0000256" key="1">
    <source>
        <dbReference type="SAM" id="Phobius"/>
    </source>
</evidence>
<sequence>MHEVRARGNLRDVIQNRTHSRASMRGFSGRKHHDKKMNLKIAGIISVMVALITIAIHTLVILKIMPFSWINGGRSETFEIAKQTSTISIIILIFSIIISIYVI</sequence>
<accession>W0ECC7</accession>
<protein>
    <submittedName>
        <fullName evidence="2">Uncharacterized protein</fullName>
    </submittedName>
</protein>
<evidence type="ECO:0000313" key="2">
    <source>
        <dbReference type="EMBL" id="AHF08422.1"/>
    </source>
</evidence>
<reference evidence="2 3" key="1">
    <citation type="submission" date="2013-12" db="EMBL/GenBank/DDBJ databases">
        <authorList>
            <consortium name="DOE Joint Genome Institute"/>
            <person name="Smidt H."/>
            <person name="Huntemann M."/>
            <person name="Han J."/>
            <person name="Chen A."/>
            <person name="Kyrpides N."/>
            <person name="Mavromatis K."/>
            <person name="Markowitz V."/>
            <person name="Palaniappan K."/>
            <person name="Ivanova N."/>
            <person name="Schaumberg A."/>
            <person name="Pati A."/>
            <person name="Liolios K."/>
            <person name="Nordberg H.P."/>
            <person name="Cantor M.N."/>
            <person name="Hua S.X."/>
            <person name="Woyke T."/>
        </authorList>
    </citation>
    <scope>NUCLEOTIDE SEQUENCE [LARGE SCALE GENOMIC DNA]</scope>
    <source>
        <strain evidence="3">DSM 15288</strain>
    </source>
</reference>
<keyword evidence="1" id="KW-0472">Membrane</keyword>
<proteinExistence type="predicted"/>
<keyword evidence="1" id="KW-0812">Transmembrane</keyword>
<dbReference type="HOGENOM" id="CLU_2259226_0_0_9"/>
<evidence type="ECO:0000313" key="3">
    <source>
        <dbReference type="Proteomes" id="UP000010847"/>
    </source>
</evidence>
<dbReference type="AlphaFoldDB" id="W0ECC7"/>
<dbReference type="eggNOG" id="ENOG5030N57">
    <property type="taxonomic scope" value="Bacteria"/>
</dbReference>
<dbReference type="EMBL" id="CP007032">
    <property type="protein sequence ID" value="AHF08422.1"/>
    <property type="molecule type" value="Genomic_DNA"/>
</dbReference>
<dbReference type="STRING" id="871968.DESME_02330"/>
<dbReference type="Proteomes" id="UP000010847">
    <property type="component" value="Chromosome"/>
</dbReference>